<dbReference type="RefSeq" id="WP_013959358.1">
    <property type="nucleotide sequence ID" value="NC_015727.1"/>
</dbReference>
<evidence type="ECO:0000256" key="4">
    <source>
        <dbReference type="ARBA" id="ARBA00023163"/>
    </source>
</evidence>
<dbReference type="InterPro" id="IPR036388">
    <property type="entry name" value="WH-like_DNA-bd_sf"/>
</dbReference>
<dbReference type="PANTHER" id="PTHR30346:SF17">
    <property type="entry name" value="LYSR FAMILY TRANSCRIPTIONAL REGULATOR"/>
    <property type="match status" value="1"/>
</dbReference>
<dbReference type="GO" id="GO:0003677">
    <property type="term" value="F:DNA binding"/>
    <property type="evidence" value="ECO:0007669"/>
    <property type="project" value="UniProtKB-KW"/>
</dbReference>
<dbReference type="KEGG" id="cnc:CNE_BB1p09140"/>
<dbReference type="PROSITE" id="PS50931">
    <property type="entry name" value="HTH_LYSR"/>
    <property type="match status" value="1"/>
</dbReference>
<dbReference type="Proteomes" id="UP000006798">
    <property type="component" value="Plasmid pBB1"/>
</dbReference>
<keyword evidence="2" id="KW-0805">Transcription regulation</keyword>
<evidence type="ECO:0000256" key="2">
    <source>
        <dbReference type="ARBA" id="ARBA00023015"/>
    </source>
</evidence>
<proteinExistence type="inferred from homology"/>
<dbReference type="Pfam" id="PF00126">
    <property type="entry name" value="HTH_1"/>
    <property type="match status" value="1"/>
</dbReference>
<dbReference type="SUPFAM" id="SSF46785">
    <property type="entry name" value="Winged helix' DNA-binding domain"/>
    <property type="match status" value="1"/>
</dbReference>
<dbReference type="Pfam" id="PF03466">
    <property type="entry name" value="LysR_substrate"/>
    <property type="match status" value="1"/>
</dbReference>
<keyword evidence="3" id="KW-0238">DNA-binding</keyword>
<gene>
    <name evidence="6" type="ordered locus">CNE_BB1p09140</name>
</gene>
<dbReference type="InterPro" id="IPR036390">
    <property type="entry name" value="WH_DNA-bd_sf"/>
</dbReference>
<evidence type="ECO:0000313" key="7">
    <source>
        <dbReference type="Proteomes" id="UP000006798"/>
    </source>
</evidence>
<dbReference type="AlphaFoldDB" id="F8GUC2"/>
<dbReference type="GO" id="GO:0003700">
    <property type="term" value="F:DNA-binding transcription factor activity"/>
    <property type="evidence" value="ECO:0007669"/>
    <property type="project" value="InterPro"/>
</dbReference>
<dbReference type="SUPFAM" id="SSF53850">
    <property type="entry name" value="Periplasmic binding protein-like II"/>
    <property type="match status" value="1"/>
</dbReference>
<dbReference type="EMBL" id="CP002879">
    <property type="protein sequence ID" value="AEI82326.1"/>
    <property type="molecule type" value="Genomic_DNA"/>
</dbReference>
<dbReference type="HOGENOM" id="CLU_039613_6_4_4"/>
<evidence type="ECO:0000259" key="5">
    <source>
        <dbReference type="PROSITE" id="PS50931"/>
    </source>
</evidence>
<dbReference type="GeneID" id="34312567"/>
<accession>F8GUC2</accession>
<dbReference type="InterPro" id="IPR000847">
    <property type="entry name" value="LysR_HTH_N"/>
</dbReference>
<dbReference type="FunFam" id="1.10.10.10:FF:000001">
    <property type="entry name" value="LysR family transcriptional regulator"/>
    <property type="match status" value="1"/>
</dbReference>
<dbReference type="PANTHER" id="PTHR30346">
    <property type="entry name" value="TRANSCRIPTIONAL DUAL REGULATOR HCAR-RELATED"/>
    <property type="match status" value="1"/>
</dbReference>
<evidence type="ECO:0000313" key="6">
    <source>
        <dbReference type="EMBL" id="AEI82326.1"/>
    </source>
</evidence>
<comment type="similarity">
    <text evidence="1">Belongs to the LysR transcriptional regulatory family.</text>
</comment>
<dbReference type="Gene3D" id="3.40.190.10">
    <property type="entry name" value="Periplasmic binding protein-like II"/>
    <property type="match status" value="2"/>
</dbReference>
<dbReference type="CDD" id="cd08414">
    <property type="entry name" value="PBP2_LTTR_aromatics_like"/>
    <property type="match status" value="1"/>
</dbReference>
<name>F8GUC2_CUPNN</name>
<dbReference type="InterPro" id="IPR005119">
    <property type="entry name" value="LysR_subst-bd"/>
</dbReference>
<protein>
    <submittedName>
        <fullName evidence="6">Transcriptional regulator LysR family</fullName>
    </submittedName>
</protein>
<evidence type="ECO:0000256" key="3">
    <source>
        <dbReference type="ARBA" id="ARBA00023125"/>
    </source>
</evidence>
<geneLocation type="plasmid" evidence="6 7">
    <name>pBB1</name>
</geneLocation>
<dbReference type="GO" id="GO:0032993">
    <property type="term" value="C:protein-DNA complex"/>
    <property type="evidence" value="ECO:0007669"/>
    <property type="project" value="TreeGrafter"/>
</dbReference>
<keyword evidence="6" id="KW-0614">Plasmid</keyword>
<sequence>MDDSKHRLLDLTSLKMNQRQLRYFCEVVDAGSAVEAAKRLFVAPTAISMQIAQLEESVGADLFDRTHRPMILTAVGRFLYPRAKDVLAMLGRLEEEARAVAAGSGGWLGIGFTRSAIFSILPSAVRRFRATRPNVHVDVVELLSEHQPEQLRRGRIDIGISRYVGAFEQAPDLRYTPLFDDPFVAAVPANSSLGKRKTIRAAELNGMPLIQYPKDPLSGFAARMMALLRDAGVDCVAGHEAIEIHTALGLVAAGLGFTLVGRSVSDGNRSDIAFVPITGIKGTATIVAVTRKDDDSALVNSFVSALQGNLHT</sequence>
<keyword evidence="4" id="KW-0804">Transcription</keyword>
<organism evidence="6 7">
    <name type="scientific">Cupriavidus necator (strain ATCC 43291 / DSM 13513 / CCUG 52238 / LMG 8453 / N-1)</name>
    <name type="common">Ralstonia eutropha</name>
    <dbReference type="NCBI Taxonomy" id="1042878"/>
    <lineage>
        <taxon>Bacteria</taxon>
        <taxon>Pseudomonadati</taxon>
        <taxon>Pseudomonadota</taxon>
        <taxon>Betaproteobacteria</taxon>
        <taxon>Burkholderiales</taxon>
        <taxon>Burkholderiaceae</taxon>
        <taxon>Cupriavidus</taxon>
    </lineage>
</organism>
<evidence type="ECO:0000256" key="1">
    <source>
        <dbReference type="ARBA" id="ARBA00009437"/>
    </source>
</evidence>
<reference evidence="6 7" key="1">
    <citation type="journal article" date="2011" name="J. Bacteriol.">
        <title>Complete genome sequence of the type strain Cupriavidus necator N-1.</title>
        <authorList>
            <person name="Poehlein A."/>
            <person name="Kusian B."/>
            <person name="Friedrich B."/>
            <person name="Daniel R."/>
            <person name="Bowien B."/>
        </authorList>
    </citation>
    <scope>NUCLEOTIDE SEQUENCE [LARGE SCALE GENOMIC DNA]</scope>
    <source>
        <strain evidence="7">ATCC 43291 / DSM 13513 / CCUG 52238 / LMG 8453 / N-1</strain>
        <plasmid evidence="6 7">pBB1</plasmid>
    </source>
</reference>
<dbReference type="Gene3D" id="1.10.10.10">
    <property type="entry name" value="Winged helix-like DNA-binding domain superfamily/Winged helix DNA-binding domain"/>
    <property type="match status" value="1"/>
</dbReference>
<feature type="domain" description="HTH lysR-type" evidence="5">
    <location>
        <begin position="16"/>
        <end position="73"/>
    </location>
</feature>